<dbReference type="GO" id="GO:0004760">
    <property type="term" value="F:L-serine-pyruvate transaminase activity"/>
    <property type="evidence" value="ECO:0007669"/>
    <property type="project" value="TreeGrafter"/>
</dbReference>
<name>E6N4B2_CALS0</name>
<dbReference type="EMBL" id="BA000048">
    <property type="protein sequence ID" value="BAJ49958.1"/>
    <property type="molecule type" value="Genomic_DNA"/>
</dbReference>
<sequence>MLLMIPGPTEIDERVIRAMARQMIDHRSDEFRALMKSVVEKSRKIFEANSSDIYILTSSGTGGVEAAASNLAQPGDKVLILSAGLFAERMAEAFAAYGANVVKHPLENGQGPNPVAVKKLLEAHPDAAIVGFPFNETSTGIISRDVKEIGRICREHGALLVVDAVTAVGGVRVPVDEYNIDFCVAGTQKCLATPPGLALVTVSKRAWEKIEQKKLRPPYFDLVKYRHFMERWETPFTPAVTLFWAFDEALNIIFEYGYERWLARHAAGAAGLYAGLRSYGLEFYAGPGFESPIVAAMHIPPGLTDTAIRETMKKKYGILISGGLAHYKGKMFRIANIGLITRDKVVNTIFALGKTLKSLGMDVDVSEAVENTERELDRNWPS</sequence>
<evidence type="ECO:0000313" key="7">
    <source>
        <dbReference type="EMBL" id="BAJ47131.1"/>
    </source>
</evidence>
<dbReference type="BioCyc" id="CCAL311458:G131R-95-MONOMER"/>
<dbReference type="SUPFAM" id="SSF53383">
    <property type="entry name" value="PLP-dependent transferases"/>
    <property type="match status" value="1"/>
</dbReference>
<dbReference type="AlphaFoldDB" id="E6N4B2"/>
<dbReference type="PANTHER" id="PTHR21152">
    <property type="entry name" value="AMINOTRANSFERASE CLASS V"/>
    <property type="match status" value="1"/>
</dbReference>
<evidence type="ECO:0000313" key="8">
    <source>
        <dbReference type="EMBL" id="BAJ49958.1"/>
    </source>
</evidence>
<dbReference type="PIRSF" id="PIRSF000524">
    <property type="entry name" value="SPT"/>
    <property type="match status" value="1"/>
</dbReference>
<evidence type="ECO:0000256" key="5">
    <source>
        <dbReference type="ARBA" id="ARBA00022898"/>
    </source>
</evidence>
<accession>E6N4B2</accession>
<dbReference type="InterPro" id="IPR015422">
    <property type="entry name" value="PyrdxlP-dep_Trfase_small"/>
</dbReference>
<dbReference type="InterPro" id="IPR024169">
    <property type="entry name" value="SP_NH2Trfase/AEP_transaminase"/>
</dbReference>
<evidence type="ECO:0000259" key="6">
    <source>
        <dbReference type="Pfam" id="PF00266"/>
    </source>
</evidence>
<comment type="cofactor">
    <cofactor evidence="1">
        <name>pyridoxal 5'-phosphate</name>
        <dbReference type="ChEBI" id="CHEBI:597326"/>
    </cofactor>
</comment>
<dbReference type="InterPro" id="IPR000192">
    <property type="entry name" value="Aminotrans_V_dom"/>
</dbReference>
<proteinExistence type="inferred from homology"/>
<comment type="similarity">
    <text evidence="2">Belongs to the class-V pyridoxal-phosphate-dependent aminotransferase family.</text>
</comment>
<dbReference type="EC" id="2.6.1.-" evidence="7"/>
<keyword evidence="4 7" id="KW-0808">Transferase</keyword>
<dbReference type="GO" id="GO:0008453">
    <property type="term" value="F:alanine-glyoxylate transaminase activity"/>
    <property type="evidence" value="ECO:0007669"/>
    <property type="project" value="TreeGrafter"/>
</dbReference>
<keyword evidence="5" id="KW-0663">Pyridoxal phosphate</keyword>
<dbReference type="PANTHER" id="PTHR21152:SF24">
    <property type="entry name" value="ALANINE--GLYOXYLATE AMINOTRANSFERASE 1"/>
    <property type="match status" value="1"/>
</dbReference>
<dbReference type="InterPro" id="IPR015424">
    <property type="entry name" value="PyrdxlP-dep_Trfase"/>
</dbReference>
<evidence type="ECO:0000256" key="3">
    <source>
        <dbReference type="ARBA" id="ARBA00022576"/>
    </source>
</evidence>
<protein>
    <submittedName>
        <fullName evidence="7">Aminotransferase</fullName>
        <ecNumber evidence="7">2.6.1.-</ecNumber>
    </submittedName>
</protein>
<dbReference type="Pfam" id="PF00266">
    <property type="entry name" value="Aminotran_5"/>
    <property type="match status" value="1"/>
</dbReference>
<evidence type="ECO:0000256" key="4">
    <source>
        <dbReference type="ARBA" id="ARBA00022679"/>
    </source>
</evidence>
<keyword evidence="3 7" id="KW-0032">Aminotransferase</keyword>
<dbReference type="STRING" id="311458.CSUB_C0095"/>
<dbReference type="Proteomes" id="UP000008120">
    <property type="component" value="Chromosome"/>
</dbReference>
<evidence type="ECO:0000256" key="2">
    <source>
        <dbReference type="ARBA" id="ARBA00009236"/>
    </source>
</evidence>
<evidence type="ECO:0000313" key="9">
    <source>
        <dbReference type="Proteomes" id="UP000008120"/>
    </source>
</evidence>
<gene>
    <name evidence="8" type="ORF">CSUB_C0095</name>
    <name evidence="7" type="ORF">HGMM_F35A09C17</name>
</gene>
<evidence type="ECO:0000256" key="1">
    <source>
        <dbReference type="ARBA" id="ARBA00001933"/>
    </source>
</evidence>
<dbReference type="Gene3D" id="3.90.1150.10">
    <property type="entry name" value="Aspartate Aminotransferase, domain 1"/>
    <property type="match status" value="1"/>
</dbReference>
<reference evidence="7 9" key="1">
    <citation type="journal article" date="2005" name="Environ. Microbiol.">
        <title>Genetic and functional properties of uncultivated thermophilic crenarchaeotes from a subsurface gold mine as revealed by analysis of genome fragments.</title>
        <authorList>
            <person name="Nunoura T."/>
            <person name="Hirayama H."/>
            <person name="Takami H."/>
            <person name="Oida H."/>
            <person name="Nishi S."/>
            <person name="Shimamura S."/>
            <person name="Suzuki Y."/>
            <person name="Inagaki F."/>
            <person name="Takai K."/>
            <person name="Nealson K.H."/>
            <person name="Horikoshi K."/>
        </authorList>
    </citation>
    <scope>NUCLEOTIDE SEQUENCE [LARGE SCALE GENOMIC DNA]</scope>
</reference>
<dbReference type="InterPro" id="IPR015421">
    <property type="entry name" value="PyrdxlP-dep_Trfase_major"/>
</dbReference>
<dbReference type="GO" id="GO:0019265">
    <property type="term" value="P:glycine biosynthetic process, by transamination of glyoxylate"/>
    <property type="evidence" value="ECO:0007669"/>
    <property type="project" value="TreeGrafter"/>
</dbReference>
<feature type="domain" description="Aminotransferase class V" evidence="6">
    <location>
        <begin position="17"/>
        <end position="323"/>
    </location>
</feature>
<reference evidence="7 9" key="2">
    <citation type="journal article" date="2011" name="Nucleic Acids Res.">
        <title>Insights into the evolution of Archaea and eukaryotic protein modifier systems revealed by the genome of a novel archaeal group.</title>
        <authorList>
            <person name="Nunoura T."/>
            <person name="Takaki Y."/>
            <person name="Kakuta J."/>
            <person name="Nishi S."/>
            <person name="Sugahara J."/>
            <person name="Kazama H."/>
            <person name="Chee G."/>
            <person name="Hattori M."/>
            <person name="Kanai A."/>
            <person name="Atomi H."/>
            <person name="Takai K."/>
            <person name="Takami H."/>
        </authorList>
    </citation>
    <scope>NUCLEOTIDE SEQUENCE [LARGE SCALE GENOMIC DNA]</scope>
</reference>
<dbReference type="Gene3D" id="3.40.640.10">
    <property type="entry name" value="Type I PLP-dependent aspartate aminotransferase-like (Major domain)"/>
    <property type="match status" value="1"/>
</dbReference>
<organism evidence="7 9">
    <name type="scientific">Caldiarchaeum subterraneum</name>
    <dbReference type="NCBI Taxonomy" id="311458"/>
    <lineage>
        <taxon>Archaea</taxon>
        <taxon>Nitrososphaerota</taxon>
        <taxon>Candidatus Caldarchaeales</taxon>
        <taxon>Candidatus Caldarchaeaceae</taxon>
        <taxon>Candidatus Caldarchaeum</taxon>
    </lineage>
</organism>
<dbReference type="EMBL" id="AP011828">
    <property type="protein sequence ID" value="BAJ47131.1"/>
    <property type="molecule type" value="Genomic_DNA"/>
</dbReference>
<dbReference type="KEGG" id="csu:CSUB_C0095"/>